<evidence type="ECO:0000313" key="2">
    <source>
        <dbReference type="Proteomes" id="UP000799779"/>
    </source>
</evidence>
<protein>
    <recommendedName>
        <fullName evidence="3">F-box domain-containing protein</fullName>
    </recommendedName>
</protein>
<proteinExistence type="predicted"/>
<reference evidence="1" key="1">
    <citation type="journal article" date="2020" name="Stud. Mycol.">
        <title>101 Dothideomycetes genomes: a test case for predicting lifestyles and emergence of pathogens.</title>
        <authorList>
            <person name="Haridas S."/>
            <person name="Albert R."/>
            <person name="Binder M."/>
            <person name="Bloem J."/>
            <person name="Labutti K."/>
            <person name="Salamov A."/>
            <person name="Andreopoulos B."/>
            <person name="Baker S."/>
            <person name="Barry K."/>
            <person name="Bills G."/>
            <person name="Bluhm B."/>
            <person name="Cannon C."/>
            <person name="Castanera R."/>
            <person name="Culley D."/>
            <person name="Daum C."/>
            <person name="Ezra D."/>
            <person name="Gonzalez J."/>
            <person name="Henrissat B."/>
            <person name="Kuo A."/>
            <person name="Liang C."/>
            <person name="Lipzen A."/>
            <person name="Lutzoni F."/>
            <person name="Magnuson J."/>
            <person name="Mondo S."/>
            <person name="Nolan M."/>
            <person name="Ohm R."/>
            <person name="Pangilinan J."/>
            <person name="Park H.-J."/>
            <person name="Ramirez L."/>
            <person name="Alfaro M."/>
            <person name="Sun H."/>
            <person name="Tritt A."/>
            <person name="Yoshinaga Y."/>
            <person name="Zwiers L.-H."/>
            <person name="Turgeon B."/>
            <person name="Goodwin S."/>
            <person name="Spatafora J."/>
            <person name="Crous P."/>
            <person name="Grigoriev I."/>
        </authorList>
    </citation>
    <scope>NUCLEOTIDE SEQUENCE</scope>
    <source>
        <strain evidence="1">CBS 123094</strain>
    </source>
</reference>
<dbReference type="Proteomes" id="UP000799779">
    <property type="component" value="Unassembled WGS sequence"/>
</dbReference>
<accession>A0A6A5W8B8</accession>
<dbReference type="AlphaFoldDB" id="A0A6A5W8B8"/>
<gene>
    <name evidence="1" type="ORF">P154DRAFT_300386</name>
</gene>
<organism evidence="1 2">
    <name type="scientific">Amniculicola lignicola CBS 123094</name>
    <dbReference type="NCBI Taxonomy" id="1392246"/>
    <lineage>
        <taxon>Eukaryota</taxon>
        <taxon>Fungi</taxon>
        <taxon>Dikarya</taxon>
        <taxon>Ascomycota</taxon>
        <taxon>Pezizomycotina</taxon>
        <taxon>Dothideomycetes</taxon>
        <taxon>Pleosporomycetidae</taxon>
        <taxon>Pleosporales</taxon>
        <taxon>Amniculicolaceae</taxon>
        <taxon>Amniculicola</taxon>
    </lineage>
</organism>
<dbReference type="OrthoDB" id="4192220at2759"/>
<name>A0A6A5W8B8_9PLEO</name>
<sequence length="473" mass="51658">MASSVIVALPDDIIIVIAAQLKRGSNSNAALLAFILVSRRWHQLGLRIFYGNIALSNKTLERFTSSFNTSVHSKHVRSLTVRIEADHNIHPNALAMFPDAASAPSMRAAGFTSSRMGGAASVWTPLPDRIVRFVSLIPSFENLASFSLRLEQSGWRTIPRATINALLVALPESCTNLELDTHGQDHREENEQMHVCDAVRDLLPRMQNVRIRLGAMCCAVFGKGVDGTTGDFTPIAVPKMKSLIVNCGLPLSMPMQRCGDNDYTTSAKHPSWPDGLAWPSITAGLAKLIEQHTQNIKNSNLYAMIGAAGDNSSQTCQTEIRVDMVAKEACAFPSLRLVFGRPSSYLVRLHDGSEVVMATIEDVEAIAEGQLWKDVLGGARLPADVLKAEKDGLPSFATGCVESRLLTKTVEEWVMENPKAAMSSVWRNEELAGTKLVLAEKRNGDDYLSVRPVKEITPEGWVRTSGGLNIERA</sequence>
<dbReference type="EMBL" id="ML977618">
    <property type="protein sequence ID" value="KAF1996999.1"/>
    <property type="molecule type" value="Genomic_DNA"/>
</dbReference>
<evidence type="ECO:0008006" key="3">
    <source>
        <dbReference type="Google" id="ProtNLM"/>
    </source>
</evidence>
<evidence type="ECO:0000313" key="1">
    <source>
        <dbReference type="EMBL" id="KAF1996999.1"/>
    </source>
</evidence>
<keyword evidence="2" id="KW-1185">Reference proteome</keyword>